<sequence>MKYRARNMVLHRNAVAYAATTLASSLMNSVFFFYYVNLFLNHYKVPNNWFQFAQVVYMLWNAINDPLFGYLQDNSNWALCRSRKKAVYYGAPIWALTFLLPWFPWADYEKFPAVAGLHLIVTLCAYDAMLTFVLLAQCALFAEISTKPEDRLRLIKYNQIASVLGSTSVFWSSLVSENMTNFHNLKLFCVLIAIIAFLCLRYSSTNVVTAYEGNESKIENEGLLSKESENFGVAGAFRTTKEIILNKNFMAFVTMNFFQVFHVTFCSNFMLIFADHLIPKGVLPSVAMSALYGASFILPQILILLGGNIIAKFGVYRVVMVTFFLQAAAAIIVYLCGRNVYWLLAFFFILDMTLPSLAFSLFNVPLSDIIDEDKRVYERRTPQSSMVFGTNALITKPANSLAPMIVVTILNNYGYEQLKDIKTAEDLGASNSEGDLDNLHAIMFSSLCFIPFVLSLVQVVVWSFYGLKNNHSVEAKYTEA</sequence>
<keyword evidence="1 2" id="KW-0812">Transmembrane</keyword>
<dbReference type="Pfam" id="PF13347">
    <property type="entry name" value="MFS_2"/>
    <property type="match status" value="1"/>
</dbReference>
<name>A0A6F9DVJ5_9ASCI</name>
<feature type="transmembrane region" description="Helical" evidence="1">
    <location>
        <begin position="14"/>
        <end position="36"/>
    </location>
</feature>
<feature type="transmembrane region" description="Helical" evidence="1">
    <location>
        <begin position="341"/>
        <end position="366"/>
    </location>
</feature>
<organism evidence="2">
    <name type="scientific">Phallusia mammillata</name>
    <dbReference type="NCBI Taxonomy" id="59560"/>
    <lineage>
        <taxon>Eukaryota</taxon>
        <taxon>Metazoa</taxon>
        <taxon>Chordata</taxon>
        <taxon>Tunicata</taxon>
        <taxon>Ascidiacea</taxon>
        <taxon>Phlebobranchia</taxon>
        <taxon>Ascidiidae</taxon>
        <taxon>Phallusia</taxon>
    </lineage>
</organism>
<dbReference type="EMBL" id="LR791196">
    <property type="protein sequence ID" value="CAB3267058.1"/>
    <property type="molecule type" value="mRNA"/>
</dbReference>
<feature type="transmembrane region" description="Helical" evidence="1">
    <location>
        <begin position="48"/>
        <end position="65"/>
    </location>
</feature>
<protein>
    <submittedName>
        <fullName evidence="2">Transmembrane protein 180</fullName>
    </submittedName>
</protein>
<feature type="transmembrane region" description="Helical" evidence="1">
    <location>
        <begin position="286"/>
        <end position="307"/>
    </location>
</feature>
<dbReference type="InterPro" id="IPR040035">
    <property type="entry name" value="TMEM180"/>
</dbReference>
<gene>
    <name evidence="2" type="primary">Tmem180-002</name>
</gene>
<feature type="transmembrane region" description="Helical" evidence="1">
    <location>
        <begin position="314"/>
        <end position="335"/>
    </location>
</feature>
<dbReference type="AlphaFoldDB" id="A0A6F9DVJ5"/>
<keyword evidence="1" id="KW-1133">Transmembrane helix</keyword>
<feature type="transmembrane region" description="Helical" evidence="1">
    <location>
        <begin position="117"/>
        <end position="142"/>
    </location>
</feature>
<feature type="transmembrane region" description="Helical" evidence="1">
    <location>
        <begin position="185"/>
        <end position="203"/>
    </location>
</feature>
<dbReference type="InterPro" id="IPR036259">
    <property type="entry name" value="MFS_trans_sf"/>
</dbReference>
<feature type="transmembrane region" description="Helical" evidence="1">
    <location>
        <begin position="86"/>
        <end position="105"/>
    </location>
</feature>
<proteinExistence type="evidence at transcript level"/>
<accession>A0A6F9DVJ5</accession>
<evidence type="ECO:0000256" key="1">
    <source>
        <dbReference type="SAM" id="Phobius"/>
    </source>
</evidence>
<evidence type="ECO:0000313" key="2">
    <source>
        <dbReference type="EMBL" id="CAB3267058.1"/>
    </source>
</evidence>
<feature type="transmembrane region" description="Helical" evidence="1">
    <location>
        <begin position="441"/>
        <end position="467"/>
    </location>
</feature>
<keyword evidence="1" id="KW-0472">Membrane</keyword>
<reference evidence="2" key="1">
    <citation type="submission" date="2020-04" db="EMBL/GenBank/DDBJ databases">
        <authorList>
            <person name="Neveu A P."/>
        </authorList>
    </citation>
    <scope>NUCLEOTIDE SEQUENCE</scope>
    <source>
        <tissue evidence="2">Whole embryo</tissue>
    </source>
</reference>
<feature type="transmembrane region" description="Helical" evidence="1">
    <location>
        <begin position="249"/>
        <end position="274"/>
    </location>
</feature>
<dbReference type="SUPFAM" id="SSF103473">
    <property type="entry name" value="MFS general substrate transporter"/>
    <property type="match status" value="1"/>
</dbReference>
<dbReference type="Gene3D" id="1.20.1250.20">
    <property type="entry name" value="MFS general substrate transporter like domains"/>
    <property type="match status" value="1"/>
</dbReference>
<dbReference type="PANTHER" id="PTHR28658">
    <property type="entry name" value="TRANSMEMBRANE PROTEIN 180"/>
    <property type="match status" value="1"/>
</dbReference>
<dbReference type="PANTHER" id="PTHR28658:SF1">
    <property type="entry name" value="MAJOR FACILITATOR SUPERFAMILY DOMAIN CONTAINING 13B"/>
    <property type="match status" value="1"/>
</dbReference>